<dbReference type="Proteomes" id="UP000064967">
    <property type="component" value="Chromosome"/>
</dbReference>
<keyword evidence="2" id="KW-1185">Reference proteome</keyword>
<evidence type="ECO:0000313" key="1">
    <source>
        <dbReference type="EMBL" id="AKV01158.1"/>
    </source>
</evidence>
<dbReference type="KEGG" id="llu:AKJ09_07821"/>
<sequence length="49" mass="5528">MTRRDHRSHEPDYLLLFSSHLPDDSMPKPRAAGFNGGLIVPLPESRIVT</sequence>
<gene>
    <name evidence="1" type="ORF">AKJ09_07821</name>
</gene>
<name>A0A0K1Q5Z4_9BACT</name>
<proteinExistence type="predicted"/>
<dbReference type="STRING" id="1391654.AKJ09_07821"/>
<reference evidence="1 2" key="1">
    <citation type="submission" date="2015-08" db="EMBL/GenBank/DDBJ databases">
        <authorList>
            <person name="Babu N.S."/>
            <person name="Beckwith C.J."/>
            <person name="Beseler K.G."/>
            <person name="Brison A."/>
            <person name="Carone J.V."/>
            <person name="Caskin T.P."/>
            <person name="Diamond M."/>
            <person name="Durham M.E."/>
            <person name="Foxe J.M."/>
            <person name="Go M."/>
            <person name="Henderson B.A."/>
            <person name="Jones I.B."/>
            <person name="McGettigan J.A."/>
            <person name="Micheletti S.J."/>
            <person name="Nasrallah M.E."/>
            <person name="Ortiz D."/>
            <person name="Piller C.R."/>
            <person name="Privatt S.R."/>
            <person name="Schneider S.L."/>
            <person name="Sharp S."/>
            <person name="Smith T.C."/>
            <person name="Stanton J.D."/>
            <person name="Ullery H.E."/>
            <person name="Wilson R.J."/>
            <person name="Serrano M.G."/>
            <person name="Buck G."/>
            <person name="Lee V."/>
            <person name="Wang Y."/>
            <person name="Carvalho R."/>
            <person name="Voegtly L."/>
            <person name="Shi R."/>
            <person name="Duckworth R."/>
            <person name="Johnson A."/>
            <person name="Loviza R."/>
            <person name="Walstead R."/>
            <person name="Shah Z."/>
            <person name="Kiflezghi M."/>
            <person name="Wade K."/>
            <person name="Ball S.L."/>
            <person name="Bradley K.W."/>
            <person name="Asai D.J."/>
            <person name="Bowman C.A."/>
            <person name="Russell D.A."/>
            <person name="Pope W.H."/>
            <person name="Jacobs-Sera D."/>
            <person name="Hendrix R.W."/>
            <person name="Hatfull G.F."/>
        </authorList>
    </citation>
    <scope>NUCLEOTIDE SEQUENCE [LARGE SCALE GENOMIC DNA]</scope>
    <source>
        <strain evidence="1 2">DSM 27648</strain>
    </source>
</reference>
<protein>
    <submittedName>
        <fullName evidence="1">Uncharacterized protein</fullName>
    </submittedName>
</protein>
<organism evidence="1 2">
    <name type="scientific">Labilithrix luteola</name>
    <dbReference type="NCBI Taxonomy" id="1391654"/>
    <lineage>
        <taxon>Bacteria</taxon>
        <taxon>Pseudomonadati</taxon>
        <taxon>Myxococcota</taxon>
        <taxon>Polyangia</taxon>
        <taxon>Polyangiales</taxon>
        <taxon>Labilitrichaceae</taxon>
        <taxon>Labilithrix</taxon>
    </lineage>
</organism>
<dbReference type="EMBL" id="CP012333">
    <property type="protein sequence ID" value="AKV01158.1"/>
    <property type="molecule type" value="Genomic_DNA"/>
</dbReference>
<dbReference type="AlphaFoldDB" id="A0A0K1Q5Z4"/>
<accession>A0A0K1Q5Z4</accession>
<evidence type="ECO:0000313" key="2">
    <source>
        <dbReference type="Proteomes" id="UP000064967"/>
    </source>
</evidence>
<dbReference type="RefSeq" id="WP_169928134.1">
    <property type="nucleotide sequence ID" value="NZ_CP012333.1"/>
</dbReference>